<name>A0ABW4SVK8_9ACTN</name>
<dbReference type="SMART" id="SM00849">
    <property type="entry name" value="Lactamase_B"/>
    <property type="match status" value="1"/>
</dbReference>
<keyword evidence="3" id="KW-1185">Reference proteome</keyword>
<dbReference type="InterPro" id="IPR001279">
    <property type="entry name" value="Metallo-B-lactamas"/>
</dbReference>
<organism evidence="2 3">
    <name type="scientific">Nonomuraea mangrovi</name>
    <dbReference type="NCBI Taxonomy" id="2316207"/>
    <lineage>
        <taxon>Bacteria</taxon>
        <taxon>Bacillati</taxon>
        <taxon>Actinomycetota</taxon>
        <taxon>Actinomycetes</taxon>
        <taxon>Streptosporangiales</taxon>
        <taxon>Streptosporangiaceae</taxon>
        <taxon>Nonomuraea</taxon>
    </lineage>
</organism>
<reference evidence="3" key="1">
    <citation type="journal article" date="2019" name="Int. J. Syst. Evol. Microbiol.">
        <title>The Global Catalogue of Microorganisms (GCM) 10K type strain sequencing project: providing services to taxonomists for standard genome sequencing and annotation.</title>
        <authorList>
            <consortium name="The Broad Institute Genomics Platform"/>
            <consortium name="The Broad Institute Genome Sequencing Center for Infectious Disease"/>
            <person name="Wu L."/>
            <person name="Ma J."/>
        </authorList>
    </citation>
    <scope>NUCLEOTIDE SEQUENCE [LARGE SCALE GENOMIC DNA]</scope>
    <source>
        <strain evidence="3">ICMP 6774ER</strain>
    </source>
</reference>
<dbReference type="Gene3D" id="3.60.15.10">
    <property type="entry name" value="Ribonuclease Z/Hydroxyacylglutathione hydrolase-like"/>
    <property type="match status" value="1"/>
</dbReference>
<dbReference type="InterPro" id="IPR050855">
    <property type="entry name" value="NDM-1-like"/>
</dbReference>
<comment type="caution">
    <text evidence="2">The sequence shown here is derived from an EMBL/GenBank/DDBJ whole genome shotgun (WGS) entry which is preliminary data.</text>
</comment>
<sequence>MNEQWQEIGDRVFVRRHESYDLNVGLVVGDGQCLVLDTRESHPKAADLVDAIRKITPDPWVVVNSHAHFDHYFGNALFVPAEFWAHARAAEEIKRDGEGTRDRVAASREPEAADVEIVVPDHTFTERATLDIGGRPVHLRYFGRGHTDNDIIVHVPDAGVIFAGDLVEEGAPPAFDDGYPLDWPGTLSAMLAALGEPVIVPGHGAVVDRAFVTAQMNDLAVTADLARRAHVEGLRDLISQIPYPQAIERAFLQLDAG</sequence>
<dbReference type="EMBL" id="JBHUFV010000022">
    <property type="protein sequence ID" value="MFD1932696.1"/>
    <property type="molecule type" value="Genomic_DNA"/>
</dbReference>
<dbReference type="Pfam" id="PF00753">
    <property type="entry name" value="Lactamase_B"/>
    <property type="match status" value="1"/>
</dbReference>
<dbReference type="InterPro" id="IPR036866">
    <property type="entry name" value="RibonucZ/Hydroxyglut_hydro"/>
</dbReference>
<evidence type="ECO:0000259" key="1">
    <source>
        <dbReference type="SMART" id="SM00849"/>
    </source>
</evidence>
<dbReference type="PANTHER" id="PTHR42951:SF4">
    <property type="entry name" value="ACYL-COENZYME A THIOESTERASE MBLAC2"/>
    <property type="match status" value="1"/>
</dbReference>
<dbReference type="Proteomes" id="UP001597368">
    <property type="component" value="Unassembled WGS sequence"/>
</dbReference>
<feature type="domain" description="Metallo-beta-lactamase" evidence="1">
    <location>
        <begin position="21"/>
        <end position="203"/>
    </location>
</feature>
<protein>
    <submittedName>
        <fullName evidence="2">MBL fold metallo-hydrolase</fullName>
    </submittedName>
</protein>
<accession>A0ABW4SVK8</accession>
<gene>
    <name evidence="2" type="ORF">ACFSKW_14545</name>
</gene>
<dbReference type="CDD" id="cd16282">
    <property type="entry name" value="metallo-hydrolase-like_MBL-fold"/>
    <property type="match status" value="1"/>
</dbReference>
<dbReference type="RefSeq" id="WP_379572753.1">
    <property type="nucleotide sequence ID" value="NZ_JBHUFV010000022.1"/>
</dbReference>
<evidence type="ECO:0000313" key="3">
    <source>
        <dbReference type="Proteomes" id="UP001597368"/>
    </source>
</evidence>
<evidence type="ECO:0000313" key="2">
    <source>
        <dbReference type="EMBL" id="MFD1932696.1"/>
    </source>
</evidence>
<dbReference type="SUPFAM" id="SSF56281">
    <property type="entry name" value="Metallo-hydrolase/oxidoreductase"/>
    <property type="match status" value="1"/>
</dbReference>
<dbReference type="PANTHER" id="PTHR42951">
    <property type="entry name" value="METALLO-BETA-LACTAMASE DOMAIN-CONTAINING"/>
    <property type="match status" value="1"/>
</dbReference>
<proteinExistence type="predicted"/>